<feature type="repeat" description="TPR" evidence="1">
    <location>
        <begin position="225"/>
        <end position="258"/>
    </location>
</feature>
<feature type="repeat" description="TPR" evidence="1">
    <location>
        <begin position="56"/>
        <end position="89"/>
    </location>
</feature>
<evidence type="ECO:0000313" key="3">
    <source>
        <dbReference type="EMBL" id="UWN57066.1"/>
    </source>
</evidence>
<dbReference type="InterPro" id="IPR019734">
    <property type="entry name" value="TPR_rpt"/>
</dbReference>
<proteinExistence type="predicted"/>
<accession>A0ABY5UYQ3</accession>
<dbReference type="EMBL" id="CP102294">
    <property type="protein sequence ID" value="UWN57066.1"/>
    <property type="molecule type" value="Genomic_DNA"/>
</dbReference>
<sequence>MMNVKISILSLVLMAGATSLFADNNDKGIDYYKAGMYSYAKKALFENIQSGKTDKAEAYYYLGEIYAAENMKDSAAYCYKQGLVADPEYVFNTIGEIKLDLAATPDVDKVLAGFTTGKNKKNPAIFVAIARAYMTDPARKAKVEEYLAKAKEVGPKSPDIYILEGDLLAADRKIGDAASSYEQAIYFDDQCKEAYLKYARIYARMNPQLAIDMLNKLIALDPEYTIAYRDLASVYYENNQFKNAADAYSKYITPETSDIDDLSRYASILFFSGEHEQAQQIIDRVSARAPENPVMQRLNMYIAYDKGDFAKSLELAQKMMQNTDTTSLIGRDYLYYARVLGKNNMAAEALVQYENAIAKDTANVALYKEMAEVAEKANLTDQAISYYTDYIRKGGEEVKIADYFSLGQTYYIAASAFLPQDNTPLSEADSLKMMPYALAADSLFGYVAERVPDSYMGNFWRARANSVIDHLSTAGLAKPYYEKAIELIDSEKNPKQLLEAYRYMAYYYYLQEDKDNSLKYCDLILGMAPDDAMATAISGNLRQ</sequence>
<feature type="signal peptide" evidence="2">
    <location>
        <begin position="1"/>
        <end position="22"/>
    </location>
</feature>
<dbReference type="SUPFAM" id="SSF48452">
    <property type="entry name" value="TPR-like"/>
    <property type="match status" value="3"/>
</dbReference>
<dbReference type="Proteomes" id="UP001059295">
    <property type="component" value="Chromosome"/>
</dbReference>
<dbReference type="PANTHER" id="PTHR12558:SF13">
    <property type="entry name" value="CELL DIVISION CYCLE PROTEIN 27 HOMOLOG"/>
    <property type="match status" value="1"/>
</dbReference>
<evidence type="ECO:0000256" key="2">
    <source>
        <dbReference type="SAM" id="SignalP"/>
    </source>
</evidence>
<dbReference type="Gene3D" id="1.25.40.10">
    <property type="entry name" value="Tetratricopeptide repeat domain"/>
    <property type="match status" value="3"/>
</dbReference>
<keyword evidence="2" id="KW-0732">Signal</keyword>
<organism evidence="3 4">
    <name type="scientific">Alistipes ihumii AP11</name>
    <dbReference type="NCBI Taxonomy" id="1211813"/>
    <lineage>
        <taxon>Bacteria</taxon>
        <taxon>Pseudomonadati</taxon>
        <taxon>Bacteroidota</taxon>
        <taxon>Bacteroidia</taxon>
        <taxon>Bacteroidales</taxon>
        <taxon>Rikenellaceae</taxon>
        <taxon>Alistipes</taxon>
    </lineage>
</organism>
<reference evidence="3" key="1">
    <citation type="journal article" date="2022" name="Cell">
        <title>Design, construction, and in vivo augmentation of a complex gut microbiome.</title>
        <authorList>
            <person name="Cheng A.G."/>
            <person name="Ho P.Y."/>
            <person name="Aranda-Diaz A."/>
            <person name="Jain S."/>
            <person name="Yu F.B."/>
            <person name="Meng X."/>
            <person name="Wang M."/>
            <person name="Iakiviak M."/>
            <person name="Nagashima K."/>
            <person name="Zhao A."/>
            <person name="Murugkar P."/>
            <person name="Patil A."/>
            <person name="Atabakhsh K."/>
            <person name="Weakley A."/>
            <person name="Yan J."/>
            <person name="Brumbaugh A.R."/>
            <person name="Higginbottom S."/>
            <person name="Dimas A."/>
            <person name="Shiver A.L."/>
            <person name="Deutschbauer A."/>
            <person name="Neff N."/>
            <person name="Sonnenburg J.L."/>
            <person name="Huang K.C."/>
            <person name="Fischbach M.A."/>
        </authorList>
    </citation>
    <scope>NUCLEOTIDE SEQUENCE</scope>
    <source>
        <strain evidence="3">AP11</strain>
    </source>
</reference>
<dbReference type="InterPro" id="IPR011990">
    <property type="entry name" value="TPR-like_helical_dom_sf"/>
</dbReference>
<dbReference type="PANTHER" id="PTHR12558">
    <property type="entry name" value="CELL DIVISION CYCLE 16,23,27"/>
    <property type="match status" value="1"/>
</dbReference>
<keyword evidence="1" id="KW-0802">TPR repeat</keyword>
<keyword evidence="4" id="KW-1185">Reference proteome</keyword>
<evidence type="ECO:0000313" key="4">
    <source>
        <dbReference type="Proteomes" id="UP001059295"/>
    </source>
</evidence>
<feature type="chain" id="PRO_5046879900" evidence="2">
    <location>
        <begin position="23"/>
        <end position="543"/>
    </location>
</feature>
<name>A0ABY5UYQ3_9BACT</name>
<gene>
    <name evidence="3" type="ORF">NQ491_10530</name>
</gene>
<protein>
    <submittedName>
        <fullName evidence="3">Tetratricopeptide repeat protein</fullName>
    </submittedName>
</protein>
<evidence type="ECO:0000256" key="1">
    <source>
        <dbReference type="PROSITE-ProRule" id="PRU00339"/>
    </source>
</evidence>
<dbReference type="SMART" id="SM00028">
    <property type="entry name" value="TPR"/>
    <property type="match status" value="7"/>
</dbReference>
<dbReference type="GeneID" id="82892174"/>
<dbReference type="RefSeq" id="WP_019245590.1">
    <property type="nucleotide sequence ID" value="NZ_CAPH01000009.1"/>
</dbReference>
<dbReference type="Pfam" id="PF13432">
    <property type="entry name" value="TPR_16"/>
    <property type="match status" value="1"/>
</dbReference>
<dbReference type="PROSITE" id="PS50005">
    <property type="entry name" value="TPR"/>
    <property type="match status" value="2"/>
</dbReference>